<evidence type="ECO:0000313" key="7">
    <source>
        <dbReference type="Proteomes" id="UP000462363"/>
    </source>
</evidence>
<dbReference type="RefSeq" id="WP_154323188.1">
    <property type="nucleotide sequence ID" value="NZ_CAMBVY010000015.1"/>
</dbReference>
<accession>A0A844F8Z3</accession>
<keyword evidence="3 4" id="KW-0418">Kinase</keyword>
<dbReference type="Gene3D" id="3.40.1190.20">
    <property type="match status" value="1"/>
</dbReference>
<dbReference type="AlphaFoldDB" id="A0A844F8Z3"/>
<comment type="caution">
    <text evidence="6">The sequence shown here is derived from an EMBL/GenBank/DDBJ whole genome shotgun (WGS) entry which is preliminary data.</text>
</comment>
<feature type="domain" description="Carbohydrate kinase PfkB" evidence="5">
    <location>
        <begin position="5"/>
        <end position="289"/>
    </location>
</feature>
<dbReference type="GO" id="GO:0016301">
    <property type="term" value="F:kinase activity"/>
    <property type="evidence" value="ECO:0007669"/>
    <property type="project" value="UniProtKB-KW"/>
</dbReference>
<dbReference type="PANTHER" id="PTHR10584:SF166">
    <property type="entry name" value="RIBOKINASE"/>
    <property type="match status" value="1"/>
</dbReference>
<dbReference type="Proteomes" id="UP000462363">
    <property type="component" value="Unassembled WGS sequence"/>
</dbReference>
<evidence type="ECO:0000256" key="2">
    <source>
        <dbReference type="ARBA" id="ARBA00022679"/>
    </source>
</evidence>
<evidence type="ECO:0000256" key="1">
    <source>
        <dbReference type="ARBA" id="ARBA00010688"/>
    </source>
</evidence>
<evidence type="ECO:0000256" key="3">
    <source>
        <dbReference type="ARBA" id="ARBA00022777"/>
    </source>
</evidence>
<dbReference type="InterPro" id="IPR029056">
    <property type="entry name" value="Ribokinase-like"/>
</dbReference>
<dbReference type="PROSITE" id="PS00584">
    <property type="entry name" value="PFKB_KINASES_2"/>
    <property type="match status" value="1"/>
</dbReference>
<dbReference type="EMBL" id="VUMB01000020">
    <property type="protein sequence ID" value="MSS40830.1"/>
    <property type="molecule type" value="Genomic_DNA"/>
</dbReference>
<dbReference type="PANTHER" id="PTHR10584">
    <property type="entry name" value="SUGAR KINASE"/>
    <property type="match status" value="1"/>
</dbReference>
<dbReference type="GO" id="GO:0006796">
    <property type="term" value="P:phosphate-containing compound metabolic process"/>
    <property type="evidence" value="ECO:0007669"/>
    <property type="project" value="UniProtKB-ARBA"/>
</dbReference>
<dbReference type="Pfam" id="PF00294">
    <property type="entry name" value="PfkB"/>
    <property type="match status" value="1"/>
</dbReference>
<organism evidence="6 7">
    <name type="scientific">Clostridium scindens (strain JCM 10418 / VPI 12708)</name>
    <dbReference type="NCBI Taxonomy" id="29347"/>
    <lineage>
        <taxon>Bacteria</taxon>
        <taxon>Bacillati</taxon>
        <taxon>Bacillota</taxon>
        <taxon>Clostridia</taxon>
        <taxon>Lachnospirales</taxon>
        <taxon>Lachnospiraceae</taxon>
    </lineage>
</organism>
<dbReference type="PRINTS" id="PR00990">
    <property type="entry name" value="RIBOKINASE"/>
</dbReference>
<evidence type="ECO:0000256" key="4">
    <source>
        <dbReference type="RuleBase" id="RU003704"/>
    </source>
</evidence>
<protein>
    <recommendedName>
        <fullName evidence="5">Carbohydrate kinase PfkB domain-containing protein</fullName>
    </recommendedName>
</protein>
<dbReference type="InterPro" id="IPR002173">
    <property type="entry name" value="Carboh/pur_kinase_PfkB_CS"/>
</dbReference>
<evidence type="ECO:0000259" key="5">
    <source>
        <dbReference type="Pfam" id="PF00294"/>
    </source>
</evidence>
<sequence>MGKGCIVIGAAMLDIVMEIDQIPKSGTDVYAKGQSMMVGGCAYNVADILKHFGVNYTLFAPIGTGMYADFIRKELKKAGHESLVHCEDSDNGYCLCMVEADGERTFLTVPGIECHFQEEWFSALPVDSYDSVYVSGYELEGEGGDAILNFLESNQELTVYYAPGPRITYIDPEKSKRMYALHPVMHLNELEAVTSTNTDDITQAAEMLSKSTGNTVLITLGKQGVHLFEKGIHTLVPSKQATVVDTIGAGDSHIGAVIAMRTMGNSFPEAIAMANRISAKVVSVKGPVITTEEFEDAKQD</sequence>
<reference evidence="6 7" key="1">
    <citation type="submission" date="2019-08" db="EMBL/GenBank/DDBJ databases">
        <title>In-depth cultivation of the pig gut microbiome towards novel bacterial diversity and tailored functional studies.</title>
        <authorList>
            <person name="Wylensek D."/>
            <person name="Hitch T.C.A."/>
            <person name="Clavel T."/>
        </authorList>
    </citation>
    <scope>NUCLEOTIDE SEQUENCE [LARGE SCALE GENOMIC DNA]</scope>
    <source>
        <strain evidence="6 7">BL-389-WT-3D</strain>
    </source>
</reference>
<dbReference type="InterPro" id="IPR002139">
    <property type="entry name" value="Ribo/fructo_kinase"/>
</dbReference>
<dbReference type="InterPro" id="IPR011611">
    <property type="entry name" value="PfkB_dom"/>
</dbReference>
<proteinExistence type="inferred from homology"/>
<comment type="similarity">
    <text evidence="1 4">Belongs to the carbohydrate kinase PfkB family.</text>
</comment>
<name>A0A844F8Z3_CLOSV</name>
<evidence type="ECO:0000313" key="6">
    <source>
        <dbReference type="EMBL" id="MSS40830.1"/>
    </source>
</evidence>
<keyword evidence="2 4" id="KW-0808">Transferase</keyword>
<dbReference type="SUPFAM" id="SSF53613">
    <property type="entry name" value="Ribokinase-like"/>
    <property type="match status" value="1"/>
</dbReference>
<dbReference type="GO" id="GO:0005829">
    <property type="term" value="C:cytosol"/>
    <property type="evidence" value="ECO:0007669"/>
    <property type="project" value="TreeGrafter"/>
</dbReference>
<dbReference type="PROSITE" id="PS00583">
    <property type="entry name" value="PFKB_KINASES_1"/>
    <property type="match status" value="1"/>
</dbReference>
<gene>
    <name evidence="6" type="ORF">FYJ37_10835</name>
</gene>